<reference evidence="2" key="1">
    <citation type="journal article" date="2019" name="Int. J. Syst. Evol. Microbiol.">
        <title>The Global Catalogue of Microorganisms (GCM) 10K type strain sequencing project: providing services to taxonomists for standard genome sequencing and annotation.</title>
        <authorList>
            <consortium name="The Broad Institute Genomics Platform"/>
            <consortium name="The Broad Institute Genome Sequencing Center for Infectious Disease"/>
            <person name="Wu L."/>
            <person name="Ma J."/>
        </authorList>
    </citation>
    <scope>NUCLEOTIDE SEQUENCE [LARGE SCALE GENOMIC DNA]</scope>
    <source>
        <strain evidence="2">JCM 3367</strain>
    </source>
</reference>
<dbReference type="EMBL" id="BAAARY010000046">
    <property type="protein sequence ID" value="GAA2533242.1"/>
    <property type="molecule type" value="Genomic_DNA"/>
</dbReference>
<accession>A0ABP6B2E5</accession>
<sequence length="147" mass="16099">MLVSSAESGCVCRPPARRAPRSVSSRYTVAPARTAHTATVSKAVRRLHTAGFTRVRNQAHRSHQATALTIGDRAWRRVGPGSSHGQYGDQRGFSRLNRENAISQAAGVPVVPAEKATDKDELIWFSRSHRWMGRSWIGARAPSGWNG</sequence>
<evidence type="ECO:0000313" key="2">
    <source>
        <dbReference type="Proteomes" id="UP001499978"/>
    </source>
</evidence>
<dbReference type="Proteomes" id="UP001499978">
    <property type="component" value="Unassembled WGS sequence"/>
</dbReference>
<keyword evidence="2" id="KW-1185">Reference proteome</keyword>
<gene>
    <name evidence="1" type="ORF">GCM10010201_35920</name>
</gene>
<organism evidence="1 2">
    <name type="scientific">Pilimelia columellifera subsp. columellifera</name>
    <dbReference type="NCBI Taxonomy" id="706583"/>
    <lineage>
        <taxon>Bacteria</taxon>
        <taxon>Bacillati</taxon>
        <taxon>Actinomycetota</taxon>
        <taxon>Actinomycetes</taxon>
        <taxon>Micromonosporales</taxon>
        <taxon>Micromonosporaceae</taxon>
        <taxon>Pilimelia</taxon>
    </lineage>
</organism>
<protein>
    <submittedName>
        <fullName evidence="1">Uncharacterized protein</fullName>
    </submittedName>
</protein>
<proteinExistence type="predicted"/>
<comment type="caution">
    <text evidence="1">The sequence shown here is derived from an EMBL/GenBank/DDBJ whole genome shotgun (WGS) entry which is preliminary data.</text>
</comment>
<evidence type="ECO:0000313" key="1">
    <source>
        <dbReference type="EMBL" id="GAA2533242.1"/>
    </source>
</evidence>
<name>A0ABP6B2E5_9ACTN</name>